<evidence type="ECO:0000313" key="4">
    <source>
        <dbReference type="EMBL" id="MBB4737102.1"/>
    </source>
</evidence>
<evidence type="ECO:0000259" key="2">
    <source>
        <dbReference type="Pfam" id="PF07731"/>
    </source>
</evidence>
<dbReference type="EMBL" id="JACHNB010000001">
    <property type="protein sequence ID" value="MBB4737102.1"/>
    <property type="molecule type" value="Genomic_DNA"/>
</dbReference>
<dbReference type="SUPFAM" id="SSF49503">
    <property type="entry name" value="Cupredoxins"/>
    <property type="match status" value="3"/>
</dbReference>
<dbReference type="PANTHER" id="PTHR48267">
    <property type="entry name" value="CUPREDOXIN SUPERFAMILY PROTEIN"/>
    <property type="match status" value="1"/>
</dbReference>
<gene>
    <name evidence="4" type="ORF">BJY16_000561</name>
</gene>
<dbReference type="RefSeq" id="WP_185037555.1">
    <property type="nucleotide sequence ID" value="NZ_BAABFG010000005.1"/>
</dbReference>
<dbReference type="PANTHER" id="PTHR48267:SF1">
    <property type="entry name" value="BILIRUBIN OXIDASE"/>
    <property type="match status" value="1"/>
</dbReference>
<organism evidence="4 5">
    <name type="scientific">Actinoplanes octamycinicus</name>
    <dbReference type="NCBI Taxonomy" id="135948"/>
    <lineage>
        <taxon>Bacteria</taxon>
        <taxon>Bacillati</taxon>
        <taxon>Actinomycetota</taxon>
        <taxon>Actinomycetes</taxon>
        <taxon>Micromonosporales</taxon>
        <taxon>Micromonosporaceae</taxon>
        <taxon>Actinoplanes</taxon>
    </lineage>
</organism>
<dbReference type="Gene3D" id="2.60.40.420">
    <property type="entry name" value="Cupredoxins - blue copper proteins"/>
    <property type="match status" value="3"/>
</dbReference>
<dbReference type="GO" id="GO:0005507">
    <property type="term" value="F:copper ion binding"/>
    <property type="evidence" value="ECO:0007669"/>
    <property type="project" value="InterPro"/>
</dbReference>
<dbReference type="InterPro" id="IPR011706">
    <property type="entry name" value="Cu-oxidase_C"/>
</dbReference>
<feature type="domain" description="Plastocyanin-like" evidence="2">
    <location>
        <begin position="420"/>
        <end position="524"/>
    </location>
</feature>
<name>A0A7W7M4U3_9ACTN</name>
<accession>A0A7W7M4U3</accession>
<dbReference type="Pfam" id="PF07732">
    <property type="entry name" value="Cu-oxidase_3"/>
    <property type="match status" value="1"/>
</dbReference>
<dbReference type="Proteomes" id="UP000546162">
    <property type="component" value="Unassembled WGS sequence"/>
</dbReference>
<keyword evidence="5" id="KW-1185">Reference proteome</keyword>
<evidence type="ECO:0000256" key="1">
    <source>
        <dbReference type="ARBA" id="ARBA00010609"/>
    </source>
</evidence>
<comment type="similarity">
    <text evidence="1">Belongs to the multicopper oxidase family.</text>
</comment>
<reference evidence="4 5" key="1">
    <citation type="submission" date="2020-08" db="EMBL/GenBank/DDBJ databases">
        <title>Sequencing the genomes of 1000 actinobacteria strains.</title>
        <authorList>
            <person name="Klenk H.-P."/>
        </authorList>
    </citation>
    <scope>NUCLEOTIDE SEQUENCE [LARGE SCALE GENOMIC DNA]</scope>
    <source>
        <strain evidence="4 5">DSM 45809</strain>
    </source>
</reference>
<dbReference type="InterPro" id="IPR045087">
    <property type="entry name" value="Cu-oxidase_fam"/>
</dbReference>
<dbReference type="InterPro" id="IPR011707">
    <property type="entry name" value="Cu-oxidase-like_N"/>
</dbReference>
<evidence type="ECO:0000313" key="5">
    <source>
        <dbReference type="Proteomes" id="UP000546162"/>
    </source>
</evidence>
<protein>
    <submittedName>
        <fullName evidence="4">FtsP/CotA-like multicopper oxidase with cupredoxin domain</fullName>
    </submittedName>
</protein>
<dbReference type="CDD" id="cd13889">
    <property type="entry name" value="CuRO_3_BOD"/>
    <property type="match status" value="1"/>
</dbReference>
<sequence length="557" mass="61265">MARGSLSRRDLLKGALAVGGGGLIVMTAGGEVVASSSRLSSRNMPTPYTNLFRRPPVLLPAEEGVDEQGPYQRYRLTQKLGKASILPGLTTTVAGYNGIFPGPTIRVQQGTRTEVRICNALPSTNTLNGRPFSTVTHLHGSASLPQYDGYANDQTKPGQVKTYKYPNWQQGRTLWYHDHNHGDTAENVYSGLAAQYHLKDPYETAQLPQGEFDVPLVVSDISFNADGSASFEPEGNAGYMGDVILVNGVPWPKMKVKPRVYRFRVLAATISRSFRYALSTGDPMYIVGTDAGMTPKVTAVSSFRQGGAERYEILIDFRKYKAGTKIELKNLSNKNNVDFANTGKVMQFEVVADSGPADPYEIPKTLDLGPQPFANRGAIEVNKLTPDMATARRRLRVERKNSQWTVNGETWADVEHSGFKRVLGNPKPYDVEIWDLVNESGGWFHSFHIHLIDAQIIGRNTTSNGKAHPWEGGGKDVFYLGENETVTALMQFTTGDGNAGGRYMTHCHNLIHEDSDMMIQFAVGDLETNDPITSDPCVDETETEMPVSYAPSYPLGT</sequence>
<proteinExistence type="inferred from homology"/>
<dbReference type="InterPro" id="IPR008972">
    <property type="entry name" value="Cupredoxin"/>
</dbReference>
<dbReference type="InterPro" id="IPR006311">
    <property type="entry name" value="TAT_signal"/>
</dbReference>
<dbReference type="GO" id="GO:0016491">
    <property type="term" value="F:oxidoreductase activity"/>
    <property type="evidence" value="ECO:0007669"/>
    <property type="project" value="InterPro"/>
</dbReference>
<dbReference type="AlphaFoldDB" id="A0A7W7M4U3"/>
<evidence type="ECO:0000259" key="3">
    <source>
        <dbReference type="Pfam" id="PF07732"/>
    </source>
</evidence>
<comment type="caution">
    <text evidence="4">The sequence shown here is derived from an EMBL/GenBank/DDBJ whole genome shotgun (WGS) entry which is preliminary data.</text>
</comment>
<feature type="domain" description="Plastocyanin-like" evidence="3">
    <location>
        <begin position="82"/>
        <end position="194"/>
    </location>
</feature>
<dbReference type="Pfam" id="PF07731">
    <property type="entry name" value="Cu-oxidase_2"/>
    <property type="match status" value="1"/>
</dbReference>
<dbReference type="PROSITE" id="PS51318">
    <property type="entry name" value="TAT"/>
    <property type="match status" value="1"/>
</dbReference>